<proteinExistence type="predicted"/>
<evidence type="ECO:0000256" key="1">
    <source>
        <dbReference type="SAM" id="MobiDB-lite"/>
    </source>
</evidence>
<name>A0A812LS78_9DINO</name>
<keyword evidence="2" id="KW-0812">Transmembrane</keyword>
<gene>
    <name evidence="3" type="primary">NEIL3</name>
    <name evidence="3" type="ORF">SNAT2548_LOCUS12045</name>
</gene>
<keyword evidence="2" id="KW-1133">Transmembrane helix</keyword>
<dbReference type="EMBL" id="CAJNDS010001117">
    <property type="protein sequence ID" value="CAE7248586.1"/>
    <property type="molecule type" value="Genomic_DNA"/>
</dbReference>
<feature type="transmembrane region" description="Helical" evidence="2">
    <location>
        <begin position="307"/>
        <end position="326"/>
    </location>
</feature>
<evidence type="ECO:0000313" key="3">
    <source>
        <dbReference type="EMBL" id="CAE7248586.1"/>
    </source>
</evidence>
<feature type="transmembrane region" description="Helical" evidence="2">
    <location>
        <begin position="362"/>
        <end position="383"/>
    </location>
</feature>
<feature type="compositionally biased region" description="Acidic residues" evidence="1">
    <location>
        <begin position="1"/>
        <end position="11"/>
    </location>
</feature>
<keyword evidence="2" id="KW-0472">Membrane</keyword>
<feature type="region of interest" description="Disordered" evidence="1">
    <location>
        <begin position="1"/>
        <end position="20"/>
    </location>
</feature>
<feature type="transmembrane region" description="Helical" evidence="2">
    <location>
        <begin position="97"/>
        <end position="114"/>
    </location>
</feature>
<protein>
    <submittedName>
        <fullName evidence="3">NEIL3 protein</fullName>
    </submittedName>
</protein>
<feature type="transmembrane region" description="Helical" evidence="2">
    <location>
        <begin position="332"/>
        <end position="350"/>
    </location>
</feature>
<accession>A0A812LS78</accession>
<evidence type="ECO:0000313" key="4">
    <source>
        <dbReference type="Proteomes" id="UP000604046"/>
    </source>
</evidence>
<dbReference type="OrthoDB" id="427029at2759"/>
<dbReference type="Proteomes" id="UP000604046">
    <property type="component" value="Unassembled WGS sequence"/>
</dbReference>
<organism evidence="3 4">
    <name type="scientific">Symbiodinium natans</name>
    <dbReference type="NCBI Taxonomy" id="878477"/>
    <lineage>
        <taxon>Eukaryota</taxon>
        <taxon>Sar</taxon>
        <taxon>Alveolata</taxon>
        <taxon>Dinophyceae</taxon>
        <taxon>Suessiales</taxon>
        <taxon>Symbiodiniaceae</taxon>
        <taxon>Symbiodinium</taxon>
    </lineage>
</organism>
<reference evidence="3" key="1">
    <citation type="submission" date="2021-02" db="EMBL/GenBank/DDBJ databases">
        <authorList>
            <person name="Dougan E. K."/>
            <person name="Rhodes N."/>
            <person name="Thang M."/>
            <person name="Chan C."/>
        </authorList>
    </citation>
    <scope>NUCLEOTIDE SEQUENCE</scope>
</reference>
<evidence type="ECO:0000256" key="2">
    <source>
        <dbReference type="SAM" id="Phobius"/>
    </source>
</evidence>
<dbReference type="AlphaFoldDB" id="A0A812LS78"/>
<sequence length="437" mass="49104">MSAMDQLDDESYNLHPSSEQTGALHDDVKMVLSFDTNADPQVMRSDNFATAAKKQVSVRLHSDSTVKVVAKKNLRLLTLEDRSTASTDGLRLGQRNLQAMWTLAWWWVVIFIVFRSTQLKVLKAIDRVKADTAALQQRRDGRRSYSYLAVARVLGIMELAKESYREVKELYQSQNGREEEPDLELLGNAALENVEVVAEQYFEVRSWQEYFKDEVNVTKYNVKKHGVAGSESCEACEVGNDVKDLGRGAATVVQSGREQVREWGSRLCCRNLRFKDPKTKSQWTGGLSQEHIATAVHDTVVAPVKRAWHLMVTGFILCVLVPLFALRTYAPLNSVVSNLGLLWLAICTCCPPRGMHGRAGKAALLVLYPLITVFLPLALHYWATHPELSHDVGNMFRRLPEQLSRLPEQLDKLSGPHFLLEAAHCAASSMMRKLLVA</sequence>
<comment type="caution">
    <text evidence="3">The sequence shown here is derived from an EMBL/GenBank/DDBJ whole genome shotgun (WGS) entry which is preliminary data.</text>
</comment>
<keyword evidence="4" id="KW-1185">Reference proteome</keyword>